<accession>A0AAQ4DYG2</accession>
<protein>
    <submittedName>
        <fullName evidence="1">Uncharacterized protein</fullName>
    </submittedName>
</protein>
<keyword evidence="2" id="KW-1185">Reference proteome</keyword>
<evidence type="ECO:0000313" key="1">
    <source>
        <dbReference type="EMBL" id="KAK8767502.1"/>
    </source>
</evidence>
<gene>
    <name evidence="1" type="ORF">V5799_005707</name>
</gene>
<dbReference type="AlphaFoldDB" id="A0AAQ4DYG2"/>
<reference evidence="1 2" key="1">
    <citation type="journal article" date="2023" name="Arcadia Sci">
        <title>De novo assembly of a long-read Amblyomma americanum tick genome.</title>
        <authorList>
            <person name="Chou S."/>
            <person name="Poskanzer K.E."/>
            <person name="Rollins M."/>
            <person name="Thuy-Boun P.S."/>
        </authorList>
    </citation>
    <scope>NUCLEOTIDE SEQUENCE [LARGE SCALE GENOMIC DNA]</scope>
    <source>
        <strain evidence="1">F_SG_1</strain>
        <tissue evidence="1">Salivary glands</tissue>
    </source>
</reference>
<dbReference type="EMBL" id="JARKHS020025398">
    <property type="protein sequence ID" value="KAK8767502.1"/>
    <property type="molecule type" value="Genomic_DNA"/>
</dbReference>
<dbReference type="Proteomes" id="UP001321473">
    <property type="component" value="Unassembled WGS sequence"/>
</dbReference>
<sequence>MPSFGIEPFEMQLADILTLWPCNDEQSSNPQGASFKMGSLKAILILSFVGAAVSLAYATDESCDFTGINIHGAFKKILQKLTAATYVGSESFRPVFGGLEVGSATINGLNKIRQYGPLLPYCINGARMLQVDLIASSGAEISGPWRHCSGAEGSIKFRSSLVRMTAQLRVNVSESNQEVFLSYGGPLVPVTTQGVLCELEGAGDIAKQASIGLSLVLSTGLQQLWNNMFYARFDVMFYNTLQENIA</sequence>
<proteinExistence type="predicted"/>
<organism evidence="1 2">
    <name type="scientific">Amblyomma americanum</name>
    <name type="common">Lone star tick</name>
    <dbReference type="NCBI Taxonomy" id="6943"/>
    <lineage>
        <taxon>Eukaryota</taxon>
        <taxon>Metazoa</taxon>
        <taxon>Ecdysozoa</taxon>
        <taxon>Arthropoda</taxon>
        <taxon>Chelicerata</taxon>
        <taxon>Arachnida</taxon>
        <taxon>Acari</taxon>
        <taxon>Parasitiformes</taxon>
        <taxon>Ixodida</taxon>
        <taxon>Ixodoidea</taxon>
        <taxon>Ixodidae</taxon>
        <taxon>Amblyomminae</taxon>
        <taxon>Amblyomma</taxon>
    </lineage>
</organism>
<evidence type="ECO:0000313" key="2">
    <source>
        <dbReference type="Proteomes" id="UP001321473"/>
    </source>
</evidence>
<comment type="caution">
    <text evidence="1">The sequence shown here is derived from an EMBL/GenBank/DDBJ whole genome shotgun (WGS) entry which is preliminary data.</text>
</comment>
<name>A0AAQ4DYG2_AMBAM</name>